<dbReference type="Proteomes" id="UP000001055">
    <property type="component" value="Unassembled WGS sequence"/>
</dbReference>
<accession>Q0U4W7</accession>
<dbReference type="InParanoid" id="Q0U4W7"/>
<organism evidence="1 2">
    <name type="scientific">Phaeosphaeria nodorum (strain SN15 / ATCC MYA-4574 / FGSC 10173)</name>
    <name type="common">Glume blotch fungus</name>
    <name type="synonym">Parastagonospora nodorum</name>
    <dbReference type="NCBI Taxonomy" id="321614"/>
    <lineage>
        <taxon>Eukaryota</taxon>
        <taxon>Fungi</taxon>
        <taxon>Dikarya</taxon>
        <taxon>Ascomycota</taxon>
        <taxon>Pezizomycotina</taxon>
        <taxon>Dothideomycetes</taxon>
        <taxon>Pleosporomycetidae</taxon>
        <taxon>Pleosporales</taxon>
        <taxon>Pleosporineae</taxon>
        <taxon>Phaeosphaeriaceae</taxon>
        <taxon>Parastagonospora</taxon>
    </lineage>
</organism>
<dbReference type="KEGG" id="pno:SNOG_13197"/>
<proteinExistence type="predicted"/>
<reference evidence="2" key="1">
    <citation type="journal article" date="2007" name="Plant Cell">
        <title>Dothideomycete-plant interactions illuminated by genome sequencing and EST analysis of the wheat pathogen Stagonospora nodorum.</title>
        <authorList>
            <person name="Hane J.K."/>
            <person name="Lowe R.G."/>
            <person name="Solomon P.S."/>
            <person name="Tan K.C."/>
            <person name="Schoch C.L."/>
            <person name="Spatafora J.W."/>
            <person name="Crous P.W."/>
            <person name="Kodira C."/>
            <person name="Birren B.W."/>
            <person name="Galagan J.E."/>
            <person name="Torriani S.F."/>
            <person name="McDonald B.A."/>
            <person name="Oliver R.P."/>
        </authorList>
    </citation>
    <scope>NUCLEOTIDE SEQUENCE [LARGE SCALE GENOMIC DNA]</scope>
    <source>
        <strain evidence="2">SN15 / ATCC MYA-4574 / FGSC 10173</strain>
    </source>
</reference>
<dbReference type="HOGENOM" id="CLU_1540610_0_0_1"/>
<dbReference type="EMBL" id="CH445349">
    <property type="protein sequence ID" value="EAT79524.1"/>
    <property type="molecule type" value="Genomic_DNA"/>
</dbReference>
<sequence length="174" mass="19687">MYSEIESAAIAGDIPEPDAITSSPSFTSQLKSAVAKVCELQKTHKAAREEYALYMKQTNRNADELKTKMRRVKDWNTPLAEAIKLETDITLKIDENIKKLTLQPYHSVCAKVVGLPRELRNQIYGHVYRALYINIDWPDPHSVMGMPMLRGWARKTPGSFPIDTAELWIGDVLA</sequence>
<protein>
    <submittedName>
        <fullName evidence="1">Uncharacterized protein</fullName>
    </submittedName>
</protein>
<evidence type="ECO:0000313" key="2">
    <source>
        <dbReference type="Proteomes" id="UP000001055"/>
    </source>
</evidence>
<dbReference type="AlphaFoldDB" id="Q0U4W7"/>
<evidence type="ECO:0000313" key="1">
    <source>
        <dbReference type="EMBL" id="EAT79524.1"/>
    </source>
</evidence>
<dbReference type="RefSeq" id="XP_001803409.1">
    <property type="nucleotide sequence ID" value="XM_001803357.1"/>
</dbReference>
<dbReference type="GeneID" id="5980324"/>
<gene>
    <name evidence="1" type="ORF">SNOG_13197</name>
</gene>
<name>Q0U4W7_PHANO</name>
<dbReference type="VEuPathDB" id="FungiDB:JI435_447410"/>